<dbReference type="EMBL" id="MCOG01000041">
    <property type="protein sequence ID" value="ORY70833.1"/>
    <property type="molecule type" value="Genomic_DNA"/>
</dbReference>
<dbReference type="Proteomes" id="UP000193920">
    <property type="component" value="Unassembled WGS sequence"/>
</dbReference>
<keyword evidence="2 5" id="KW-0812">Transmembrane</keyword>
<dbReference type="Pfam" id="PF00003">
    <property type="entry name" value="7tm_3"/>
    <property type="match status" value="1"/>
</dbReference>
<sequence>MTPSNSSTEMSNSQSIMESLLSKGSQKYEIYFYDNIYNYKFGRYMIDLNNYLPKEHIDLYASGIASEICYINNTKLDIHKLTSLPIKTSYTILYSNMELLKKYNKTIPKTWDELIETSEFIIEKENKTNLNLFPINGLLTDTETGTCSLYDFIYSCRNSTDSPFPPVTSDEFLHAIEKFKEMKDRIGSDDLFQKGAGFSIQAMYQKSALFIKYWNINMIPIYKMTNIPGLKEGISGTTIGGQNIGVAKFVSKERIEASVKVIKYLTSYDVRKNLTIKTGEYSAIPSLYDDPDVCKAVDCEFMKGFQFVQREFPSDKSYDDFSKEFRSKIYEYIFGNKTALQVTHELDRMNKFYYITFTNSLHGKLYGTFIFIILGILIASLALPFIPSLTIYYKCLPPVLWIISIFGTFLMFGLCFIEYGPVTPSKCQLRILLYSFGLSLNLLPIICQQVKRLHMVYPLWKRIQKNIYIILFSLLLINNVLYMFELLSPFLILKKVSKDFGNTKQCVSRTNLNKFINAIILIYEGLILMIVIILSIIGRKIEVMKIDSKFILISLYSTILSLIMIVILSTTNIDNYDARFIMMESLNIIFSISNHIIFFIVRPISLFLILKFSKDNSDIDIRLYTTSSTMTQSKKVNPSTNYINIARSNYSSDDMISIAISKSSSNENTHSKGLSNTSSKDYMIGKSLTLKTHSKDNIPSYILSTASSKDNIPNFILSNASSKENISSFKRQNI</sequence>
<dbReference type="Pfam" id="PF13416">
    <property type="entry name" value="SBP_bac_8"/>
    <property type="match status" value="1"/>
</dbReference>
<evidence type="ECO:0000256" key="5">
    <source>
        <dbReference type="SAM" id="Phobius"/>
    </source>
</evidence>
<feature type="transmembrane region" description="Helical" evidence="5">
    <location>
        <begin position="431"/>
        <end position="447"/>
    </location>
</feature>
<feature type="domain" description="G-protein coupled receptors family 3 profile" evidence="6">
    <location>
        <begin position="372"/>
        <end position="598"/>
    </location>
</feature>
<gene>
    <name evidence="7" type="ORF">LY90DRAFT_667270</name>
</gene>
<dbReference type="Gene3D" id="3.40.190.10">
    <property type="entry name" value="Periplasmic binding protein-like II"/>
    <property type="match status" value="2"/>
</dbReference>
<feature type="transmembrane region" description="Helical" evidence="5">
    <location>
        <begin position="398"/>
        <end position="419"/>
    </location>
</feature>
<feature type="transmembrane region" description="Helical" evidence="5">
    <location>
        <begin position="365"/>
        <end position="386"/>
    </location>
</feature>
<feature type="transmembrane region" description="Helical" evidence="5">
    <location>
        <begin position="588"/>
        <end position="610"/>
    </location>
</feature>
<dbReference type="AlphaFoldDB" id="A0A1Y2EGY3"/>
<dbReference type="OrthoDB" id="5574009at2759"/>
<dbReference type="InterPro" id="IPR006059">
    <property type="entry name" value="SBP"/>
</dbReference>
<keyword evidence="4 5" id="KW-0472">Membrane</keyword>
<comment type="caution">
    <text evidence="7">The sequence shown here is derived from an EMBL/GenBank/DDBJ whole genome shotgun (WGS) entry which is preliminary data.</text>
</comment>
<keyword evidence="8" id="KW-1185">Reference proteome</keyword>
<dbReference type="GO" id="GO:0004930">
    <property type="term" value="F:G protein-coupled receptor activity"/>
    <property type="evidence" value="ECO:0007669"/>
    <property type="project" value="InterPro"/>
</dbReference>
<dbReference type="InterPro" id="IPR050490">
    <property type="entry name" value="Bact_solute-bd_prot1"/>
</dbReference>
<proteinExistence type="predicted"/>
<organism evidence="7 8">
    <name type="scientific">Neocallimastix californiae</name>
    <dbReference type="NCBI Taxonomy" id="1754190"/>
    <lineage>
        <taxon>Eukaryota</taxon>
        <taxon>Fungi</taxon>
        <taxon>Fungi incertae sedis</taxon>
        <taxon>Chytridiomycota</taxon>
        <taxon>Chytridiomycota incertae sedis</taxon>
        <taxon>Neocallimastigomycetes</taxon>
        <taxon>Neocallimastigales</taxon>
        <taxon>Neocallimastigaceae</taxon>
        <taxon>Neocallimastix</taxon>
    </lineage>
</organism>
<feature type="transmembrane region" description="Helical" evidence="5">
    <location>
        <begin position="515"/>
        <end position="538"/>
    </location>
</feature>
<dbReference type="SUPFAM" id="SSF53850">
    <property type="entry name" value="Periplasmic binding protein-like II"/>
    <property type="match status" value="1"/>
</dbReference>
<evidence type="ECO:0000259" key="6">
    <source>
        <dbReference type="Pfam" id="PF00003"/>
    </source>
</evidence>
<comment type="subcellular location">
    <subcellularLocation>
        <location evidence="1">Membrane</location>
        <topology evidence="1">Multi-pass membrane protein</topology>
    </subcellularLocation>
</comment>
<protein>
    <submittedName>
        <fullName evidence="7">Periplasmic binding protein-like II</fullName>
    </submittedName>
</protein>
<feature type="transmembrane region" description="Helical" evidence="5">
    <location>
        <begin position="467"/>
        <end position="484"/>
    </location>
</feature>
<evidence type="ECO:0000313" key="7">
    <source>
        <dbReference type="EMBL" id="ORY70833.1"/>
    </source>
</evidence>
<evidence type="ECO:0000256" key="4">
    <source>
        <dbReference type="ARBA" id="ARBA00023136"/>
    </source>
</evidence>
<name>A0A1Y2EGY3_9FUNG</name>
<feature type="transmembrane region" description="Helical" evidence="5">
    <location>
        <begin position="550"/>
        <end position="568"/>
    </location>
</feature>
<keyword evidence="3 5" id="KW-1133">Transmembrane helix</keyword>
<dbReference type="InterPro" id="IPR017978">
    <property type="entry name" value="GPCR_3_C"/>
</dbReference>
<dbReference type="GO" id="GO:0016020">
    <property type="term" value="C:membrane"/>
    <property type="evidence" value="ECO:0007669"/>
    <property type="project" value="UniProtKB-SubCell"/>
</dbReference>
<dbReference type="PANTHER" id="PTHR43649">
    <property type="entry name" value="ARABINOSE-BINDING PROTEIN-RELATED"/>
    <property type="match status" value="1"/>
</dbReference>
<accession>A0A1Y2EGY3</accession>
<evidence type="ECO:0000256" key="2">
    <source>
        <dbReference type="ARBA" id="ARBA00022692"/>
    </source>
</evidence>
<reference evidence="7 8" key="1">
    <citation type="submission" date="2016-08" db="EMBL/GenBank/DDBJ databases">
        <title>A Parts List for Fungal Cellulosomes Revealed by Comparative Genomics.</title>
        <authorList>
            <consortium name="DOE Joint Genome Institute"/>
            <person name="Haitjema C.H."/>
            <person name="Gilmore S.P."/>
            <person name="Henske J.K."/>
            <person name="Solomon K.V."/>
            <person name="De Groot R."/>
            <person name="Kuo A."/>
            <person name="Mondo S.J."/>
            <person name="Salamov A.A."/>
            <person name="Labutti K."/>
            <person name="Zhao Z."/>
            <person name="Chiniquy J."/>
            <person name="Barry K."/>
            <person name="Brewer H.M."/>
            <person name="Purvine S.O."/>
            <person name="Wright A.T."/>
            <person name="Boxma B."/>
            <person name="Van Alen T."/>
            <person name="Hackstein J.H."/>
            <person name="Baker S.E."/>
            <person name="Grigoriev I.V."/>
            <person name="O'Malley M.A."/>
        </authorList>
    </citation>
    <scope>NUCLEOTIDE SEQUENCE [LARGE SCALE GENOMIC DNA]</scope>
    <source>
        <strain evidence="7 8">G1</strain>
    </source>
</reference>
<evidence type="ECO:0000256" key="1">
    <source>
        <dbReference type="ARBA" id="ARBA00004141"/>
    </source>
</evidence>
<evidence type="ECO:0000256" key="3">
    <source>
        <dbReference type="ARBA" id="ARBA00022989"/>
    </source>
</evidence>
<evidence type="ECO:0000313" key="8">
    <source>
        <dbReference type="Proteomes" id="UP000193920"/>
    </source>
</evidence>